<dbReference type="AlphaFoldDB" id="B0DEV9"/>
<dbReference type="InterPro" id="IPR019516">
    <property type="entry name" value="Glomulin/ALF4"/>
</dbReference>
<dbReference type="InterPro" id="IPR016024">
    <property type="entry name" value="ARM-type_fold"/>
</dbReference>
<gene>
    <name evidence="1" type="ORF">LACBIDRAFT_299570</name>
</gene>
<dbReference type="Pfam" id="PF08568">
    <property type="entry name" value="Kinetochor_Ybp2"/>
    <property type="match status" value="1"/>
</dbReference>
<dbReference type="OrthoDB" id="5396786at2759"/>
<dbReference type="PANTHER" id="PTHR15430">
    <property type="entry name" value="GLOMULIN"/>
    <property type="match status" value="1"/>
</dbReference>
<dbReference type="GO" id="GO:0055105">
    <property type="term" value="F:ubiquitin-protein transferase inhibitor activity"/>
    <property type="evidence" value="ECO:0007669"/>
    <property type="project" value="TreeGrafter"/>
</dbReference>
<organism evidence="2">
    <name type="scientific">Laccaria bicolor (strain S238N-H82 / ATCC MYA-4686)</name>
    <name type="common">Bicoloured deceiver</name>
    <name type="synonym">Laccaria laccata var. bicolor</name>
    <dbReference type="NCBI Taxonomy" id="486041"/>
    <lineage>
        <taxon>Eukaryota</taxon>
        <taxon>Fungi</taxon>
        <taxon>Dikarya</taxon>
        <taxon>Basidiomycota</taxon>
        <taxon>Agaricomycotina</taxon>
        <taxon>Agaricomycetes</taxon>
        <taxon>Agaricomycetidae</taxon>
        <taxon>Agaricales</taxon>
        <taxon>Agaricineae</taxon>
        <taxon>Hydnangiaceae</taxon>
        <taxon>Laccaria</taxon>
    </lineage>
</organism>
<protein>
    <submittedName>
        <fullName evidence="1">Predicted protein</fullName>
    </submittedName>
</protein>
<dbReference type="GeneID" id="6078104"/>
<proteinExistence type="predicted"/>
<keyword evidence="2" id="KW-1185">Reference proteome</keyword>
<evidence type="ECO:0000313" key="1">
    <source>
        <dbReference type="EMBL" id="EDR06742.1"/>
    </source>
</evidence>
<name>B0DEV9_LACBS</name>
<dbReference type="Proteomes" id="UP000001194">
    <property type="component" value="Unassembled WGS sequence"/>
</dbReference>
<evidence type="ECO:0000313" key="2">
    <source>
        <dbReference type="Proteomes" id="UP000001194"/>
    </source>
</evidence>
<dbReference type="RefSeq" id="XP_001882589.1">
    <property type="nucleotide sequence ID" value="XM_001882554.1"/>
</dbReference>
<dbReference type="KEGG" id="lbc:LACBIDRAFT_299570"/>
<dbReference type="HOGENOM" id="CLU_486667_0_0_1"/>
<dbReference type="InParanoid" id="B0DEV9"/>
<accession>B0DEV9</accession>
<dbReference type="GO" id="GO:0005737">
    <property type="term" value="C:cytoplasm"/>
    <property type="evidence" value="ECO:0007669"/>
    <property type="project" value="TreeGrafter"/>
</dbReference>
<reference evidence="1 2" key="1">
    <citation type="journal article" date="2008" name="Nature">
        <title>The genome of Laccaria bicolor provides insights into mycorrhizal symbiosis.</title>
        <authorList>
            <person name="Martin F."/>
            <person name="Aerts A."/>
            <person name="Ahren D."/>
            <person name="Brun A."/>
            <person name="Danchin E.G.J."/>
            <person name="Duchaussoy F."/>
            <person name="Gibon J."/>
            <person name="Kohler A."/>
            <person name="Lindquist E."/>
            <person name="Pereda V."/>
            <person name="Salamov A."/>
            <person name="Shapiro H.J."/>
            <person name="Wuyts J."/>
            <person name="Blaudez D."/>
            <person name="Buee M."/>
            <person name="Brokstein P."/>
            <person name="Canbaeck B."/>
            <person name="Cohen D."/>
            <person name="Courty P.E."/>
            <person name="Coutinho P.M."/>
            <person name="Delaruelle C."/>
            <person name="Detter J.C."/>
            <person name="Deveau A."/>
            <person name="DiFazio S."/>
            <person name="Duplessis S."/>
            <person name="Fraissinet-Tachet L."/>
            <person name="Lucic E."/>
            <person name="Frey-Klett P."/>
            <person name="Fourrey C."/>
            <person name="Feussner I."/>
            <person name="Gay G."/>
            <person name="Grimwood J."/>
            <person name="Hoegger P.J."/>
            <person name="Jain P."/>
            <person name="Kilaru S."/>
            <person name="Labbe J."/>
            <person name="Lin Y.C."/>
            <person name="Legue V."/>
            <person name="Le Tacon F."/>
            <person name="Marmeisse R."/>
            <person name="Melayah D."/>
            <person name="Montanini B."/>
            <person name="Muratet M."/>
            <person name="Nehls U."/>
            <person name="Niculita-Hirzel H."/>
            <person name="Oudot-Le Secq M.P."/>
            <person name="Peter M."/>
            <person name="Quesneville H."/>
            <person name="Rajashekar B."/>
            <person name="Reich M."/>
            <person name="Rouhier N."/>
            <person name="Schmutz J."/>
            <person name="Yin T."/>
            <person name="Chalot M."/>
            <person name="Henrissat B."/>
            <person name="Kuees U."/>
            <person name="Lucas S."/>
            <person name="Van de Peer Y."/>
            <person name="Podila G.K."/>
            <person name="Polle A."/>
            <person name="Pukkila P.J."/>
            <person name="Richardson P.M."/>
            <person name="Rouze P."/>
            <person name="Sanders I.R."/>
            <person name="Stajich J.E."/>
            <person name="Tunlid A."/>
            <person name="Tuskan G."/>
            <person name="Grigoriev I.V."/>
        </authorList>
    </citation>
    <scope>NUCLEOTIDE SEQUENCE [LARGE SCALE GENOMIC DNA]</scope>
    <source>
        <strain evidence="2">S238N-H82 / ATCC MYA-4686</strain>
    </source>
</reference>
<dbReference type="InterPro" id="IPR013877">
    <property type="entry name" value="YAP-bd/ALF4/Glomulin"/>
</dbReference>
<dbReference type="PANTHER" id="PTHR15430:SF1">
    <property type="entry name" value="GLOMULIN"/>
    <property type="match status" value="1"/>
</dbReference>
<dbReference type="STRING" id="486041.B0DEV9"/>
<dbReference type="SUPFAM" id="SSF48371">
    <property type="entry name" value="ARM repeat"/>
    <property type="match status" value="1"/>
</dbReference>
<sequence length="563" mass="60756">MMPLNKDLATALQLPVGSDDEAASTAIIALLTSAAHDAKPKYSLSEIHHLISKSGCSDLLDPLNSIPLLLSCDDPVAGELLSLIGECCSAKEVVISVQEAVERLEVSLNADDDGFEEVEQEIPRQAASSPVVRLSILTGLYAASIPRLKLRKKTAPDTLRPLLTELETVNLMAGSTASTEEGRALISATASLVKRAAQWVKGIPDAKEEDALGCTQLMKNLLDQTLTAYAHCIRSSVAQRTFEQCFPRLTVKTSVGAGWEEGEKVILEALDAYTFLGCTFKELTSAPTTATLVVVAYHQTGFPDSNNDLAPILPILISSIQINSALDECLSILLKFLHRIRASPVSPPPTLSPEIVTPLCTILPTIASAHPDPLVRHQAFRIISSLLTLTQPDLRIQLLADLTGDSQLPQMRVAAVGLVKEAIIESLSSTKPNPFASPLFLRVFGPILFRPDPPDLFSGSKELSLSSFQESSEPQRLIECLALYYVLLQRDHQNLTGIRDKDVLSSVESSLLEPLRSILAKWMSHPSVSGSKPSTGTDSWARLNAHLRSYACYNAPGVSSDGS</sequence>
<dbReference type="EMBL" id="DS547107">
    <property type="protein sequence ID" value="EDR06742.1"/>
    <property type="molecule type" value="Genomic_DNA"/>
</dbReference>